<accession>A0A8T8SZZ6</accession>
<feature type="region of interest" description="Disordered" evidence="1">
    <location>
        <begin position="1"/>
        <end position="39"/>
    </location>
</feature>
<reference evidence="2" key="2">
    <citation type="journal article" date="2019" name="IMA Fungus">
        <title>Genome sequencing and comparison of five Tilletia species to identify candidate genes for the detection of regulated species infecting wheat.</title>
        <authorList>
            <person name="Nguyen H.D.T."/>
            <person name="Sultana T."/>
            <person name="Kesanakurti P."/>
            <person name="Hambleton S."/>
        </authorList>
    </citation>
    <scope>NUCLEOTIDE SEQUENCE</scope>
    <source>
        <strain evidence="2">DAOMC 236416</strain>
    </source>
</reference>
<name>A0A8T8SZZ6_9BASI</name>
<gene>
    <name evidence="2" type="ORF">A4X13_0g4422</name>
</gene>
<evidence type="ECO:0000256" key="1">
    <source>
        <dbReference type="SAM" id="MobiDB-lite"/>
    </source>
</evidence>
<dbReference type="AlphaFoldDB" id="A0A8T8SZZ6"/>
<evidence type="ECO:0000313" key="2">
    <source>
        <dbReference type="EMBL" id="KAE8250741.1"/>
    </source>
</evidence>
<evidence type="ECO:0000313" key="3">
    <source>
        <dbReference type="Proteomes" id="UP000077521"/>
    </source>
</evidence>
<feature type="compositionally biased region" description="Low complexity" evidence="1">
    <location>
        <begin position="18"/>
        <end position="36"/>
    </location>
</feature>
<keyword evidence="3" id="KW-1185">Reference proteome</keyword>
<sequence length="96" mass="10428">MVALTSHLLAPGCPQARSQPESRLSSTRSSAPPSKSWTSPSVRVLIFNLWEHQVGLYQGANMGLLKTVFEVNLGIPVQQTQIGRPEGQDTLAPHHS</sequence>
<comment type="caution">
    <text evidence="2">The sequence shown here is derived from an EMBL/GenBank/DDBJ whole genome shotgun (WGS) entry which is preliminary data.</text>
</comment>
<proteinExistence type="predicted"/>
<dbReference type="OrthoDB" id="1597724at2759"/>
<organism evidence="2 3">
    <name type="scientific">Tilletia indica</name>
    <dbReference type="NCBI Taxonomy" id="43049"/>
    <lineage>
        <taxon>Eukaryota</taxon>
        <taxon>Fungi</taxon>
        <taxon>Dikarya</taxon>
        <taxon>Basidiomycota</taxon>
        <taxon>Ustilaginomycotina</taxon>
        <taxon>Exobasidiomycetes</taxon>
        <taxon>Tilletiales</taxon>
        <taxon>Tilletiaceae</taxon>
        <taxon>Tilletia</taxon>
    </lineage>
</organism>
<dbReference type="EMBL" id="LWDF02000290">
    <property type="protein sequence ID" value="KAE8250741.1"/>
    <property type="molecule type" value="Genomic_DNA"/>
</dbReference>
<dbReference type="Proteomes" id="UP000077521">
    <property type="component" value="Unassembled WGS sequence"/>
</dbReference>
<dbReference type="Pfam" id="PF05879">
    <property type="entry name" value="RHD3_GTPase"/>
    <property type="match status" value="1"/>
</dbReference>
<protein>
    <submittedName>
        <fullName evidence="2">Uncharacterized protein</fullName>
    </submittedName>
</protein>
<reference evidence="2" key="1">
    <citation type="submission" date="2016-04" db="EMBL/GenBank/DDBJ databases">
        <authorList>
            <person name="Nguyen H.D."/>
            <person name="Samba Siva P."/>
            <person name="Cullis J."/>
            <person name="Levesque C.A."/>
            <person name="Hambleton S."/>
        </authorList>
    </citation>
    <scope>NUCLEOTIDE SEQUENCE</scope>
    <source>
        <strain evidence="2">DAOMC 236416</strain>
    </source>
</reference>